<keyword evidence="2" id="KW-1185">Reference proteome</keyword>
<comment type="caution">
    <text evidence="1">The sequence shown here is derived from an EMBL/GenBank/DDBJ whole genome shotgun (WGS) entry which is preliminary data.</text>
</comment>
<dbReference type="EMBL" id="PVTT01000002">
    <property type="protein sequence ID" value="PRY92621.1"/>
    <property type="molecule type" value="Genomic_DNA"/>
</dbReference>
<dbReference type="InterPro" id="IPR018666">
    <property type="entry name" value="DUF2125"/>
</dbReference>
<proteinExistence type="predicted"/>
<dbReference type="RefSeq" id="WP_106160304.1">
    <property type="nucleotide sequence ID" value="NZ_PVTT01000002.1"/>
</dbReference>
<protein>
    <recommendedName>
        <fullName evidence="3">DUF2125 domain-containing protein</fullName>
    </recommendedName>
</protein>
<accession>A0A2T0X109</accession>
<dbReference type="AlphaFoldDB" id="A0A2T0X109"/>
<reference evidence="1 2" key="1">
    <citation type="submission" date="2018-03" db="EMBL/GenBank/DDBJ databases">
        <title>Genomic Encyclopedia of Archaeal and Bacterial Type Strains, Phase II (KMG-II): from individual species to whole genera.</title>
        <authorList>
            <person name="Goeker M."/>
        </authorList>
    </citation>
    <scope>NUCLEOTIDE SEQUENCE [LARGE SCALE GENOMIC DNA]</scope>
    <source>
        <strain evidence="1 2">DSM 29318</strain>
    </source>
</reference>
<gene>
    <name evidence="1" type="ORF">BCF33_1471</name>
</gene>
<evidence type="ECO:0000313" key="2">
    <source>
        <dbReference type="Proteomes" id="UP000238801"/>
    </source>
</evidence>
<organism evidence="1 2">
    <name type="scientific">Hasllibacter halocynthiae</name>
    <dbReference type="NCBI Taxonomy" id="595589"/>
    <lineage>
        <taxon>Bacteria</taxon>
        <taxon>Pseudomonadati</taxon>
        <taxon>Pseudomonadota</taxon>
        <taxon>Alphaproteobacteria</taxon>
        <taxon>Rhodobacterales</taxon>
        <taxon>Roseobacteraceae</taxon>
        <taxon>Hasllibacter</taxon>
    </lineage>
</organism>
<name>A0A2T0X109_9RHOB</name>
<evidence type="ECO:0000313" key="1">
    <source>
        <dbReference type="EMBL" id="PRY92621.1"/>
    </source>
</evidence>
<dbReference type="Proteomes" id="UP000238801">
    <property type="component" value="Unassembled WGS sequence"/>
</dbReference>
<sequence length="327" mass="35281">MRRLTVIVVVLAALWGAWWWVGATATERGLRAFLGRMEAEGWTVRYDGLDTRGFPSRFDTTADGLLLAAPNGPEVSLPFFQTLMLAYAPNRAIAVWPPEWRVGDVVVISDTMRASLALGASADLPLRRLTANAAPVAAEGAGWRASAAEMRAASEASPLARNGQHVGLLLSDLLLPAFAREVVDPSGRFPERVERLHLDAVVGFDRPWDRHTLLSPRLPQPTRLSLDSLSFEWGRLELNAEGALDMDAAGVPTGRVVLRLAGWEDLLALGEELGLVPPDYAPLVRQAMTVLDAMDGGADGIETALVFEGGRATLGPIPLGPAPRLRY</sequence>
<dbReference type="Pfam" id="PF09898">
    <property type="entry name" value="DUF2125"/>
    <property type="match status" value="1"/>
</dbReference>
<evidence type="ECO:0008006" key="3">
    <source>
        <dbReference type="Google" id="ProtNLM"/>
    </source>
</evidence>
<dbReference type="OrthoDB" id="7625707at2"/>